<evidence type="ECO:0000313" key="2">
    <source>
        <dbReference type="EMBL" id="MPY65555.1"/>
    </source>
</evidence>
<name>A0A7X1NTU6_9DEIO</name>
<dbReference type="AlphaFoldDB" id="A0A7X1NTU6"/>
<dbReference type="EMBL" id="WBSL01000001">
    <property type="protein sequence ID" value="MPY65555.1"/>
    <property type="molecule type" value="Genomic_DNA"/>
</dbReference>
<organism evidence="2 3">
    <name type="scientific">Deinococcus terrestris</name>
    <dbReference type="NCBI Taxonomy" id="2651870"/>
    <lineage>
        <taxon>Bacteria</taxon>
        <taxon>Thermotogati</taxon>
        <taxon>Deinococcota</taxon>
        <taxon>Deinococci</taxon>
        <taxon>Deinococcales</taxon>
        <taxon>Deinococcaceae</taxon>
        <taxon>Deinococcus</taxon>
    </lineage>
</organism>
<proteinExistence type="predicted"/>
<reference evidence="2 3" key="1">
    <citation type="submission" date="2019-10" db="EMBL/GenBank/DDBJ databases">
        <title>Deinococcus sp. isolated from soil.</title>
        <authorList>
            <person name="Li Y."/>
            <person name="Wang J."/>
        </authorList>
    </citation>
    <scope>NUCLEOTIDE SEQUENCE [LARGE SCALE GENOMIC DNA]</scope>
    <source>
        <strain evidence="2 3">SDU3-2</strain>
    </source>
</reference>
<keyword evidence="1" id="KW-0732">Signal</keyword>
<evidence type="ECO:0000256" key="1">
    <source>
        <dbReference type="SAM" id="SignalP"/>
    </source>
</evidence>
<feature type="signal peptide" evidence="1">
    <location>
        <begin position="1"/>
        <end position="21"/>
    </location>
</feature>
<accession>A0A7X1NTU6</accession>
<protein>
    <recommendedName>
        <fullName evidence="4">Intracellular proteinase inhibitor BsuPI domain-containing protein</fullName>
    </recommendedName>
</protein>
<evidence type="ECO:0008006" key="4">
    <source>
        <dbReference type="Google" id="ProtNLM"/>
    </source>
</evidence>
<evidence type="ECO:0000313" key="3">
    <source>
        <dbReference type="Proteomes" id="UP000484842"/>
    </source>
</evidence>
<feature type="chain" id="PRO_5031518372" description="Intracellular proteinase inhibitor BsuPI domain-containing protein" evidence="1">
    <location>
        <begin position="22"/>
        <end position="355"/>
    </location>
</feature>
<sequence length="355" mass="38845">MFRRLWLFAAFALEVAASTHAQSAPVLQFRLDPEGYHAYQNDPPPPLTLTLTLRNPGPRPVTVTCRAVGGPVLKRFTEFQDGESVLRDETVGELRPQAGAPVCRRVGERLTLAPRTSYTYARALGPQTVGAQVHYRSGWNVSAAAGSGWLRSGTVTALVVPGSRPIPTPTPQAYQDALDASHARWYTRSSRSSRPETRLSFGLADELSREAFLAELKKRGLDPGRVDIEVAPPVQFQKKPTLSHTAAVTVASEAQGYAFTLKVTNRTGQPLKVFQQYCELLAIERVSDGLRMWEVGNGPCPAVGVAPITLQPSESTTREARWDGKDSLGRRVPPDQYRVRLGLGQFVGEAVFTVK</sequence>
<comment type="caution">
    <text evidence="2">The sequence shown here is derived from an EMBL/GenBank/DDBJ whole genome shotgun (WGS) entry which is preliminary data.</text>
</comment>
<dbReference type="RefSeq" id="WP_152868623.1">
    <property type="nucleotide sequence ID" value="NZ_WBSL01000001.1"/>
</dbReference>
<dbReference type="Proteomes" id="UP000484842">
    <property type="component" value="Unassembled WGS sequence"/>
</dbReference>
<keyword evidence="3" id="KW-1185">Reference proteome</keyword>
<gene>
    <name evidence="2" type="ORF">F8S09_02450</name>
</gene>